<feature type="transmembrane region" description="Helical" evidence="1">
    <location>
        <begin position="173"/>
        <end position="191"/>
    </location>
</feature>
<accession>A0A6C0LIN8</accession>
<reference evidence="2" key="1">
    <citation type="journal article" date="2020" name="Nature">
        <title>Giant virus diversity and host interactions through global metagenomics.</title>
        <authorList>
            <person name="Schulz F."/>
            <person name="Roux S."/>
            <person name="Paez-Espino D."/>
            <person name="Jungbluth S."/>
            <person name="Walsh D.A."/>
            <person name="Denef V.J."/>
            <person name="McMahon K.D."/>
            <person name="Konstantinidis K.T."/>
            <person name="Eloe-Fadrosh E.A."/>
            <person name="Kyrpides N.C."/>
            <person name="Woyke T."/>
        </authorList>
    </citation>
    <scope>NUCLEOTIDE SEQUENCE</scope>
    <source>
        <strain evidence="2">GVMAG-M-3300027833-11</strain>
    </source>
</reference>
<proteinExistence type="predicted"/>
<dbReference type="AlphaFoldDB" id="A0A6C0LIN8"/>
<feature type="transmembrane region" description="Helical" evidence="1">
    <location>
        <begin position="143"/>
        <end position="161"/>
    </location>
</feature>
<sequence>MSSSAVLSDNTRQQSDDRQAAILKNIAKLQEMESKLYGQLEAASASDANTAKQDAIVKKINELSTMRMTMFQELDSMYKIMQGRVYQSRVDLVDQLTVTGVMEQEMNGAKKNLNLIQSNKNNKMRMVEINTYYASKYRAQADFMKLIIIVCIPLLILGIVAKKGLLPGNVSKGLIGLVLVIGGFMIFRRAINLSSRSNMNYDEFNWIWNADANSPTVYEYDKQQLEGATDTLEDDANSFAANLGLGCVGSACCSDGTNYDNDLGKCVEGFANGRSTVSYVEVKPGMCPFKPGKSVVKPFSDTESDYVRV</sequence>
<organism evidence="2">
    <name type="scientific">viral metagenome</name>
    <dbReference type="NCBI Taxonomy" id="1070528"/>
    <lineage>
        <taxon>unclassified sequences</taxon>
        <taxon>metagenomes</taxon>
        <taxon>organismal metagenomes</taxon>
    </lineage>
</organism>
<keyword evidence="1" id="KW-0812">Transmembrane</keyword>
<evidence type="ECO:0000313" key="2">
    <source>
        <dbReference type="EMBL" id="QHU30403.1"/>
    </source>
</evidence>
<evidence type="ECO:0000256" key="1">
    <source>
        <dbReference type="SAM" id="Phobius"/>
    </source>
</evidence>
<name>A0A6C0LIN8_9ZZZZ</name>
<protein>
    <submittedName>
        <fullName evidence="2">Uncharacterized protein</fullName>
    </submittedName>
</protein>
<dbReference type="EMBL" id="MN740506">
    <property type="protein sequence ID" value="QHU30403.1"/>
    <property type="molecule type" value="Genomic_DNA"/>
</dbReference>
<keyword evidence="1" id="KW-0472">Membrane</keyword>
<keyword evidence="1" id="KW-1133">Transmembrane helix</keyword>